<dbReference type="AlphaFoldDB" id="A0A9X0BFN1"/>
<feature type="region of interest" description="Disordered" evidence="1">
    <location>
        <begin position="1"/>
        <end position="65"/>
    </location>
</feature>
<dbReference type="Proteomes" id="UP001147760">
    <property type="component" value="Unassembled WGS sequence"/>
</dbReference>
<evidence type="ECO:0000313" key="3">
    <source>
        <dbReference type="Proteomes" id="UP001147760"/>
    </source>
</evidence>
<name>A0A9X0BFN1_9EURO</name>
<keyword evidence="3" id="KW-1185">Reference proteome</keyword>
<feature type="compositionally biased region" description="Basic and acidic residues" evidence="1">
    <location>
        <begin position="15"/>
        <end position="36"/>
    </location>
</feature>
<comment type="caution">
    <text evidence="2">The sequence shown here is derived from an EMBL/GenBank/DDBJ whole genome shotgun (WGS) entry which is preliminary data.</text>
</comment>
<organism evidence="2 3">
    <name type="scientific">Penicillium desertorum</name>
    <dbReference type="NCBI Taxonomy" id="1303715"/>
    <lineage>
        <taxon>Eukaryota</taxon>
        <taxon>Fungi</taxon>
        <taxon>Dikarya</taxon>
        <taxon>Ascomycota</taxon>
        <taxon>Pezizomycotina</taxon>
        <taxon>Eurotiomycetes</taxon>
        <taxon>Eurotiomycetidae</taxon>
        <taxon>Eurotiales</taxon>
        <taxon>Aspergillaceae</taxon>
        <taxon>Penicillium</taxon>
    </lineage>
</organism>
<reference evidence="2" key="1">
    <citation type="submission" date="2022-12" db="EMBL/GenBank/DDBJ databases">
        <authorList>
            <person name="Petersen C."/>
        </authorList>
    </citation>
    <scope>NUCLEOTIDE SEQUENCE</scope>
    <source>
        <strain evidence="2">IBT 17660</strain>
    </source>
</reference>
<sequence length="98" mass="11261">MNDEADDFMEGLDQDENKDTRPTQRRFDKYTEKVGELSDSEDEEEKTANGIRRQPGTVRRRKQLSYRTLDSESRLDSICTTTHDTSSVDDTDIAAVRA</sequence>
<proteinExistence type="predicted"/>
<gene>
    <name evidence="2" type="ORF">N7530_011451</name>
</gene>
<protein>
    <submittedName>
        <fullName evidence="2">Uncharacterized protein</fullName>
    </submittedName>
</protein>
<reference evidence="2" key="2">
    <citation type="journal article" date="2023" name="IMA Fungus">
        <title>Comparative genomic study of the Penicillium genus elucidates a diverse pangenome and 15 lateral gene transfer events.</title>
        <authorList>
            <person name="Petersen C."/>
            <person name="Sorensen T."/>
            <person name="Nielsen M.R."/>
            <person name="Sondergaard T.E."/>
            <person name="Sorensen J.L."/>
            <person name="Fitzpatrick D.A."/>
            <person name="Frisvad J.C."/>
            <person name="Nielsen K.L."/>
        </authorList>
    </citation>
    <scope>NUCLEOTIDE SEQUENCE</scope>
    <source>
        <strain evidence="2">IBT 17660</strain>
    </source>
</reference>
<evidence type="ECO:0000313" key="2">
    <source>
        <dbReference type="EMBL" id="KAJ5456177.1"/>
    </source>
</evidence>
<accession>A0A9X0BFN1</accession>
<dbReference type="EMBL" id="JAPWDO010000009">
    <property type="protein sequence ID" value="KAJ5456177.1"/>
    <property type="molecule type" value="Genomic_DNA"/>
</dbReference>
<evidence type="ECO:0000256" key="1">
    <source>
        <dbReference type="SAM" id="MobiDB-lite"/>
    </source>
</evidence>
<feature type="compositionally biased region" description="Acidic residues" evidence="1">
    <location>
        <begin position="1"/>
        <end position="14"/>
    </location>
</feature>